<accession>A0A4Y2DHV1</accession>
<comment type="caution">
    <text evidence="1">The sequence shown here is derived from an EMBL/GenBank/DDBJ whole genome shotgun (WGS) entry which is preliminary data.</text>
</comment>
<protein>
    <submittedName>
        <fullName evidence="1">Uncharacterized protein</fullName>
    </submittedName>
</protein>
<gene>
    <name evidence="1" type="ORF">AVEN_129708_1</name>
</gene>
<dbReference type="AlphaFoldDB" id="A0A4Y2DHV1"/>
<organism evidence="1 2">
    <name type="scientific">Araneus ventricosus</name>
    <name type="common">Orbweaver spider</name>
    <name type="synonym">Epeira ventricosa</name>
    <dbReference type="NCBI Taxonomy" id="182803"/>
    <lineage>
        <taxon>Eukaryota</taxon>
        <taxon>Metazoa</taxon>
        <taxon>Ecdysozoa</taxon>
        <taxon>Arthropoda</taxon>
        <taxon>Chelicerata</taxon>
        <taxon>Arachnida</taxon>
        <taxon>Araneae</taxon>
        <taxon>Araneomorphae</taxon>
        <taxon>Entelegynae</taxon>
        <taxon>Araneoidea</taxon>
        <taxon>Araneidae</taxon>
        <taxon>Araneus</taxon>
    </lineage>
</organism>
<reference evidence="1 2" key="1">
    <citation type="journal article" date="2019" name="Sci. Rep.">
        <title>Orb-weaving spider Araneus ventricosus genome elucidates the spidroin gene catalogue.</title>
        <authorList>
            <person name="Kono N."/>
            <person name="Nakamura H."/>
            <person name="Ohtoshi R."/>
            <person name="Moran D.A.P."/>
            <person name="Shinohara A."/>
            <person name="Yoshida Y."/>
            <person name="Fujiwara M."/>
            <person name="Mori M."/>
            <person name="Tomita M."/>
            <person name="Arakawa K."/>
        </authorList>
    </citation>
    <scope>NUCLEOTIDE SEQUENCE [LARGE SCALE GENOMIC DNA]</scope>
</reference>
<proteinExistence type="predicted"/>
<dbReference type="Proteomes" id="UP000499080">
    <property type="component" value="Unassembled WGS sequence"/>
</dbReference>
<evidence type="ECO:0000313" key="1">
    <source>
        <dbReference type="EMBL" id="GBM16383.1"/>
    </source>
</evidence>
<keyword evidence="2" id="KW-1185">Reference proteome</keyword>
<evidence type="ECO:0000313" key="2">
    <source>
        <dbReference type="Proteomes" id="UP000499080"/>
    </source>
</evidence>
<sequence length="93" mass="10657">MWIGLSQFGWAFSPQPHLAITFLYGANENAMKMMQCNEMALKWGVVGKDNWTPYGAYLLSDLRTSPPLRRSNRLRPAFAAIKMRFLDRPGPPR</sequence>
<name>A0A4Y2DHV1_ARAVE</name>
<dbReference type="EMBL" id="BGPR01000373">
    <property type="protein sequence ID" value="GBM16383.1"/>
    <property type="molecule type" value="Genomic_DNA"/>
</dbReference>